<dbReference type="EMBL" id="JAURVH010001514">
    <property type="protein sequence ID" value="KAK5934034.1"/>
    <property type="molecule type" value="Genomic_DNA"/>
</dbReference>
<evidence type="ECO:0000313" key="2">
    <source>
        <dbReference type="Proteomes" id="UP001331515"/>
    </source>
</evidence>
<dbReference type="Proteomes" id="UP001331515">
    <property type="component" value="Unassembled WGS sequence"/>
</dbReference>
<reference evidence="1 2" key="1">
    <citation type="journal article" date="2023" name="Mol. Biol. Evol.">
        <title>Genomics of Secondarily Temperate Adaptation in the Only Non-Antarctic Icefish.</title>
        <authorList>
            <person name="Rivera-Colon A.G."/>
            <person name="Rayamajhi N."/>
            <person name="Minhas B.F."/>
            <person name="Madrigal G."/>
            <person name="Bilyk K.T."/>
            <person name="Yoon V."/>
            <person name="Hune M."/>
            <person name="Gregory S."/>
            <person name="Cheng C.H.C."/>
            <person name="Catchen J.M."/>
        </authorList>
    </citation>
    <scope>NUCLEOTIDE SEQUENCE [LARGE SCALE GENOMIC DNA]</scope>
    <source>
        <tissue evidence="1">White muscle</tissue>
    </source>
</reference>
<name>A0AAN8E629_CHAGU</name>
<gene>
    <name evidence="1" type="ORF">CgunFtcFv8_014462</name>
</gene>
<keyword evidence="2" id="KW-1185">Reference proteome</keyword>
<comment type="caution">
    <text evidence="1">The sequence shown here is derived from an EMBL/GenBank/DDBJ whole genome shotgun (WGS) entry which is preliminary data.</text>
</comment>
<evidence type="ECO:0000313" key="1">
    <source>
        <dbReference type="EMBL" id="KAK5934034.1"/>
    </source>
</evidence>
<sequence>MTGPASMRSARSVVWCSLRSPALIAGASVIQRNWATQAQCSAQAIRNQSRAVLQAVMELKAVLQDAAWRKRTAQMV</sequence>
<organism evidence="1 2">
    <name type="scientific">Champsocephalus gunnari</name>
    <name type="common">Mackerel icefish</name>
    <dbReference type="NCBI Taxonomy" id="52237"/>
    <lineage>
        <taxon>Eukaryota</taxon>
        <taxon>Metazoa</taxon>
        <taxon>Chordata</taxon>
        <taxon>Craniata</taxon>
        <taxon>Vertebrata</taxon>
        <taxon>Euteleostomi</taxon>
        <taxon>Actinopterygii</taxon>
        <taxon>Neopterygii</taxon>
        <taxon>Teleostei</taxon>
        <taxon>Neoteleostei</taxon>
        <taxon>Acanthomorphata</taxon>
        <taxon>Eupercaria</taxon>
        <taxon>Perciformes</taxon>
        <taxon>Notothenioidei</taxon>
        <taxon>Channichthyidae</taxon>
        <taxon>Champsocephalus</taxon>
    </lineage>
</organism>
<accession>A0AAN8E629</accession>
<protein>
    <submittedName>
        <fullName evidence="1">Uncharacterized protein</fullName>
    </submittedName>
</protein>
<dbReference type="AlphaFoldDB" id="A0AAN8E629"/>
<proteinExistence type="predicted"/>